<evidence type="ECO:0000313" key="2">
    <source>
        <dbReference type="Proteomes" id="UP000665020"/>
    </source>
</evidence>
<dbReference type="Gene3D" id="3.40.190.10">
    <property type="entry name" value="Periplasmic binding protein-like II"/>
    <property type="match status" value="2"/>
</dbReference>
<evidence type="ECO:0000313" key="1">
    <source>
        <dbReference type="EMBL" id="QTL98625.1"/>
    </source>
</evidence>
<dbReference type="KEGG" id="ifn:GM661_11965"/>
<dbReference type="InterPro" id="IPR050490">
    <property type="entry name" value="Bact_solute-bd_prot1"/>
</dbReference>
<sequence>MQNTLDILAVDDPAVYVYVNRKNIMAKFEEKTGIHINFEIVKWSDYYSTLMESFQEYRYDIVMIAGHLWLREFVEKEYLLKLSNNFDDEYDYLDIMPSIREEIELNNNIYLLPSFCDGHILLYRKAQLKQIPPEVVSIAKLRQIVIDNTDHIKDTFVLKAHPSEIFLDFLPYLRNEGIDAFDNTGLPLFNVPLGYAALEKYIAMKKYCPNNVAEFGNEEVLDFIQKDKCKLGVSWSGQLGQIMNKDCINPGDIGFASLEASWNTSWSFGINHLCKKQEAAEKFLQYISSKEIDKAVGAYCGNPTRKSSFLAGQQEYRWYPVVYNMLERVKPLPHLSNTGQLIAIMTDEIVKAFNSEITAKKALQQAYQQIINLDKNRG</sequence>
<gene>
    <name evidence="1" type="ORF">GM661_11965</name>
</gene>
<proteinExistence type="predicted"/>
<dbReference type="SUPFAM" id="SSF53850">
    <property type="entry name" value="Periplasmic binding protein-like II"/>
    <property type="match status" value="1"/>
</dbReference>
<dbReference type="Pfam" id="PF01547">
    <property type="entry name" value="SBP_bac_1"/>
    <property type="match status" value="1"/>
</dbReference>
<organism evidence="1 2">
    <name type="scientific">Iocasia fonsfrigidae</name>
    <dbReference type="NCBI Taxonomy" id="2682810"/>
    <lineage>
        <taxon>Bacteria</taxon>
        <taxon>Bacillati</taxon>
        <taxon>Bacillota</taxon>
        <taxon>Clostridia</taxon>
        <taxon>Halanaerobiales</taxon>
        <taxon>Halanaerobiaceae</taxon>
        <taxon>Iocasia</taxon>
    </lineage>
</organism>
<dbReference type="Proteomes" id="UP000665020">
    <property type="component" value="Chromosome"/>
</dbReference>
<dbReference type="PANTHER" id="PTHR43649">
    <property type="entry name" value="ARABINOSE-BINDING PROTEIN-RELATED"/>
    <property type="match status" value="1"/>
</dbReference>
<dbReference type="AlphaFoldDB" id="A0A8A7KEW0"/>
<reference evidence="1" key="1">
    <citation type="submission" date="2019-12" db="EMBL/GenBank/DDBJ databases">
        <authorList>
            <person name="zhang j."/>
            <person name="sun C.M."/>
        </authorList>
    </citation>
    <scope>NUCLEOTIDE SEQUENCE</scope>
    <source>
        <strain evidence="1">NS-1</strain>
    </source>
</reference>
<name>A0A8A7KEW0_9FIRM</name>
<dbReference type="InterPro" id="IPR006059">
    <property type="entry name" value="SBP"/>
</dbReference>
<dbReference type="EMBL" id="CP046640">
    <property type="protein sequence ID" value="QTL98625.1"/>
    <property type="molecule type" value="Genomic_DNA"/>
</dbReference>
<protein>
    <submittedName>
        <fullName evidence="1">Extracellular solute-binding protein</fullName>
    </submittedName>
</protein>
<keyword evidence="2" id="KW-1185">Reference proteome</keyword>
<dbReference type="PANTHER" id="PTHR43649:SF12">
    <property type="entry name" value="DIACETYLCHITOBIOSE BINDING PROTEIN DASA"/>
    <property type="match status" value="1"/>
</dbReference>
<dbReference type="RefSeq" id="WP_230867033.1">
    <property type="nucleotide sequence ID" value="NZ_CP046640.1"/>
</dbReference>
<accession>A0A8A7KEW0</accession>